<protein>
    <recommendedName>
        <fullName evidence="3">DUF1822 family protein</fullName>
    </recommendedName>
</protein>
<gene>
    <name evidence="1" type="ORF">MiSe_04620</name>
</gene>
<organism evidence="1 2">
    <name type="scientific">Microseira wollei NIES-4236</name>
    <dbReference type="NCBI Taxonomy" id="2530354"/>
    <lineage>
        <taxon>Bacteria</taxon>
        <taxon>Bacillati</taxon>
        <taxon>Cyanobacteriota</taxon>
        <taxon>Cyanophyceae</taxon>
        <taxon>Oscillatoriophycideae</taxon>
        <taxon>Aerosakkonematales</taxon>
        <taxon>Aerosakkonemataceae</taxon>
        <taxon>Microseira</taxon>
    </lineage>
</organism>
<sequence>MLISPMSLTDFRLFSPEVIELEPEHFEQARELSNKVTDEANQWQTYLNALAQVSFEEWLKARIPDGLGEFKFCAIATEHLLDEVVNIPQNIIQYPEIIAHFYVVIEVLEEAEQVIIRGFLNYNQLVDCLSQFNLQLCQDGCYHIPLDVFDTEPNHLLSYCRFLSPSAFNLPVAAATKTSENLLKSVKETRTKLSQWLENIFDDTWQAIDALISPEAGLAWSTRNVESGAIRCKLIDLGIQLDSQTIALLVNVIEETDEKLRILLQLHPTSGQKYLPPDLKLTLLSKAGKVLQDVTSRSQDNYIQLKSFKGEPGKRFSVEVSLNDAKVKEDFEF</sequence>
<evidence type="ECO:0000313" key="2">
    <source>
        <dbReference type="Proteomes" id="UP001050975"/>
    </source>
</evidence>
<dbReference type="InterPro" id="IPR014951">
    <property type="entry name" value="DUF1822"/>
</dbReference>
<proteinExistence type="predicted"/>
<dbReference type="Proteomes" id="UP001050975">
    <property type="component" value="Unassembled WGS sequence"/>
</dbReference>
<dbReference type="Pfam" id="PF08852">
    <property type="entry name" value="DUF1822"/>
    <property type="match status" value="2"/>
</dbReference>
<name>A0AAV3WZB0_9CYAN</name>
<reference evidence="1" key="1">
    <citation type="submission" date="2019-10" db="EMBL/GenBank/DDBJ databases">
        <title>Draft genome sequece of Microseira wollei NIES-4236.</title>
        <authorList>
            <person name="Yamaguchi H."/>
            <person name="Suzuki S."/>
            <person name="Kawachi M."/>
        </authorList>
    </citation>
    <scope>NUCLEOTIDE SEQUENCE</scope>
    <source>
        <strain evidence="1">NIES-4236</strain>
    </source>
</reference>
<evidence type="ECO:0008006" key="3">
    <source>
        <dbReference type="Google" id="ProtNLM"/>
    </source>
</evidence>
<keyword evidence="2" id="KW-1185">Reference proteome</keyword>
<dbReference type="AlphaFoldDB" id="A0AAV3WZB0"/>
<evidence type="ECO:0000313" key="1">
    <source>
        <dbReference type="EMBL" id="GET35717.1"/>
    </source>
</evidence>
<accession>A0AAV3WZB0</accession>
<dbReference type="RefSeq" id="WP_226574018.1">
    <property type="nucleotide sequence ID" value="NZ_BLAY01000004.1"/>
</dbReference>
<dbReference type="EMBL" id="BLAY01000004">
    <property type="protein sequence ID" value="GET35717.1"/>
    <property type="molecule type" value="Genomic_DNA"/>
</dbReference>
<comment type="caution">
    <text evidence="1">The sequence shown here is derived from an EMBL/GenBank/DDBJ whole genome shotgun (WGS) entry which is preliminary data.</text>
</comment>